<evidence type="ECO:0000313" key="3">
    <source>
        <dbReference type="Proteomes" id="UP000193560"/>
    </source>
</evidence>
<name>A0A1X2IT70_9FUNG</name>
<sequence length="99" mass="10897">MVDKSQNASGAPTEQKKYSKWRRGSQMASERDMNGIRSRTSTGFSTAAARFDDTWGNNAFTETGFTEVGYSETVNNNDDTTLKDTLKDSDALKNSNVGK</sequence>
<keyword evidence="3" id="KW-1185">Reference proteome</keyword>
<proteinExistence type="predicted"/>
<dbReference type="Proteomes" id="UP000193560">
    <property type="component" value="Unassembled WGS sequence"/>
</dbReference>
<comment type="caution">
    <text evidence="2">The sequence shown here is derived from an EMBL/GenBank/DDBJ whole genome shotgun (WGS) entry which is preliminary data.</text>
</comment>
<dbReference type="AlphaFoldDB" id="A0A1X2IT70"/>
<reference evidence="2 3" key="1">
    <citation type="submission" date="2016-07" db="EMBL/GenBank/DDBJ databases">
        <title>Pervasive Adenine N6-methylation of Active Genes in Fungi.</title>
        <authorList>
            <consortium name="DOE Joint Genome Institute"/>
            <person name="Mondo S.J."/>
            <person name="Dannebaum R.O."/>
            <person name="Kuo R.C."/>
            <person name="Labutti K."/>
            <person name="Haridas S."/>
            <person name="Kuo A."/>
            <person name="Salamov A."/>
            <person name="Ahrendt S.R."/>
            <person name="Lipzen A."/>
            <person name="Sullivan W."/>
            <person name="Andreopoulos W.B."/>
            <person name="Clum A."/>
            <person name="Lindquist E."/>
            <person name="Daum C."/>
            <person name="Ramamoorthy G.K."/>
            <person name="Gryganskyi A."/>
            <person name="Culley D."/>
            <person name="Magnuson J.K."/>
            <person name="James T.Y."/>
            <person name="O'Malley M.A."/>
            <person name="Stajich J.E."/>
            <person name="Spatafora J.W."/>
            <person name="Visel A."/>
            <person name="Grigoriev I.V."/>
        </authorList>
    </citation>
    <scope>NUCLEOTIDE SEQUENCE [LARGE SCALE GENOMIC DNA]</scope>
    <source>
        <strain evidence="2 3">NRRL 1336</strain>
    </source>
</reference>
<gene>
    <name evidence="2" type="ORF">BCR42DRAFT_405292</name>
</gene>
<dbReference type="EMBL" id="MCGE01000004">
    <property type="protein sequence ID" value="ORZ21996.1"/>
    <property type="molecule type" value="Genomic_DNA"/>
</dbReference>
<protein>
    <submittedName>
        <fullName evidence="2">Uncharacterized protein</fullName>
    </submittedName>
</protein>
<accession>A0A1X2IT70</accession>
<evidence type="ECO:0000256" key="1">
    <source>
        <dbReference type="SAM" id="MobiDB-lite"/>
    </source>
</evidence>
<dbReference type="OrthoDB" id="2237087at2759"/>
<organism evidence="2 3">
    <name type="scientific">Absidia repens</name>
    <dbReference type="NCBI Taxonomy" id="90262"/>
    <lineage>
        <taxon>Eukaryota</taxon>
        <taxon>Fungi</taxon>
        <taxon>Fungi incertae sedis</taxon>
        <taxon>Mucoromycota</taxon>
        <taxon>Mucoromycotina</taxon>
        <taxon>Mucoromycetes</taxon>
        <taxon>Mucorales</taxon>
        <taxon>Cunninghamellaceae</taxon>
        <taxon>Absidia</taxon>
    </lineage>
</organism>
<evidence type="ECO:0000313" key="2">
    <source>
        <dbReference type="EMBL" id="ORZ21996.1"/>
    </source>
</evidence>
<feature type="region of interest" description="Disordered" evidence="1">
    <location>
        <begin position="1"/>
        <end position="41"/>
    </location>
</feature>
<feature type="compositionally biased region" description="Polar residues" evidence="1">
    <location>
        <begin position="1"/>
        <end position="12"/>
    </location>
</feature>